<keyword evidence="2" id="KW-0677">Repeat</keyword>
<feature type="domain" description="TNFR-Cys" evidence="9">
    <location>
        <begin position="39"/>
        <end position="75"/>
    </location>
</feature>
<comment type="caution">
    <text evidence="5">Lacks conserved residue(s) required for the propagation of feature annotation.</text>
</comment>
<feature type="domain" description="TNFR-Cys" evidence="9">
    <location>
        <begin position="119"/>
        <end position="161"/>
    </location>
</feature>
<dbReference type="SMART" id="SM00208">
    <property type="entry name" value="TNFR"/>
    <property type="match status" value="4"/>
</dbReference>
<evidence type="ECO:0000313" key="10">
    <source>
        <dbReference type="Proteomes" id="UP001652583"/>
    </source>
</evidence>
<keyword evidence="3 5" id="KW-1015">Disulfide bond</keyword>
<dbReference type="GO" id="GO:0043120">
    <property type="term" value="F:tumor necrosis factor binding"/>
    <property type="evidence" value="ECO:0007669"/>
    <property type="project" value="TreeGrafter"/>
</dbReference>
<feature type="disulfide bond" evidence="5">
    <location>
        <begin position="78"/>
        <end position="93"/>
    </location>
</feature>
<name>A0A6J1ZGJ9_ACIJB</name>
<evidence type="ECO:0000256" key="2">
    <source>
        <dbReference type="ARBA" id="ARBA00022737"/>
    </source>
</evidence>
<dbReference type="GO" id="GO:0097191">
    <property type="term" value="P:extrinsic apoptotic signaling pathway"/>
    <property type="evidence" value="ECO:0007669"/>
    <property type="project" value="TreeGrafter"/>
</dbReference>
<dbReference type="PROSITE" id="PS50050">
    <property type="entry name" value="TNFR_NGFR_2"/>
    <property type="match status" value="3"/>
</dbReference>
<dbReference type="InterPro" id="IPR001368">
    <property type="entry name" value="TNFR/NGFR_Cys_rich_reg"/>
</dbReference>
<feature type="region of interest" description="Disordered" evidence="6">
    <location>
        <begin position="305"/>
        <end position="378"/>
    </location>
</feature>
<dbReference type="GO" id="GO:0150079">
    <property type="term" value="P:negative regulation of neuroinflammatory response"/>
    <property type="evidence" value="ECO:0007669"/>
    <property type="project" value="TreeGrafter"/>
</dbReference>
<dbReference type="PRINTS" id="PR01919">
    <property type="entry name" value="TNFACTORR1B"/>
</dbReference>
<feature type="repeat" description="TNFR-Cys" evidence="5">
    <location>
        <begin position="39"/>
        <end position="75"/>
    </location>
</feature>
<dbReference type="GO" id="GO:0008630">
    <property type="term" value="P:intrinsic apoptotic signaling pathway in response to DNA damage"/>
    <property type="evidence" value="ECO:0007669"/>
    <property type="project" value="TreeGrafter"/>
</dbReference>
<feature type="repeat" description="TNFR-Cys" evidence="5">
    <location>
        <begin position="119"/>
        <end position="161"/>
    </location>
</feature>
<feature type="region of interest" description="Disordered" evidence="6">
    <location>
        <begin position="211"/>
        <end position="238"/>
    </location>
</feature>
<evidence type="ECO:0000256" key="8">
    <source>
        <dbReference type="SAM" id="SignalP"/>
    </source>
</evidence>
<dbReference type="Pfam" id="PF00020">
    <property type="entry name" value="TNFR_c6"/>
    <property type="match status" value="3"/>
</dbReference>
<feature type="domain" description="TNFR-Cys" evidence="9">
    <location>
        <begin position="77"/>
        <end position="118"/>
    </location>
</feature>
<evidence type="ECO:0000313" key="11">
    <source>
        <dbReference type="RefSeq" id="XP_026916183.2"/>
    </source>
</evidence>
<dbReference type="Gene3D" id="2.10.50.10">
    <property type="entry name" value="Tumor Necrosis Factor Receptor, subunit A, domain 2"/>
    <property type="match status" value="2"/>
</dbReference>
<feature type="disulfide bond" evidence="5">
    <location>
        <begin position="100"/>
        <end position="118"/>
    </location>
</feature>
<dbReference type="SUPFAM" id="SSF57586">
    <property type="entry name" value="TNF receptor-like"/>
    <property type="match status" value="2"/>
</dbReference>
<organism evidence="10 11">
    <name type="scientific">Acinonyx jubatus</name>
    <name type="common">Cheetah</name>
    <dbReference type="NCBI Taxonomy" id="32536"/>
    <lineage>
        <taxon>Eukaryota</taxon>
        <taxon>Metazoa</taxon>
        <taxon>Chordata</taxon>
        <taxon>Craniata</taxon>
        <taxon>Vertebrata</taxon>
        <taxon>Euteleostomi</taxon>
        <taxon>Mammalia</taxon>
        <taxon>Eutheria</taxon>
        <taxon>Laurasiatheria</taxon>
        <taxon>Carnivora</taxon>
        <taxon>Feliformia</taxon>
        <taxon>Felidae</taxon>
        <taxon>Felinae</taxon>
        <taxon>Acinonyx</taxon>
    </lineage>
</organism>
<dbReference type="GO" id="GO:0048714">
    <property type="term" value="P:positive regulation of oligodendrocyte differentiation"/>
    <property type="evidence" value="ECO:0007669"/>
    <property type="project" value="TreeGrafter"/>
</dbReference>
<evidence type="ECO:0000256" key="5">
    <source>
        <dbReference type="PROSITE-ProRule" id="PRU00206"/>
    </source>
</evidence>
<dbReference type="AlphaFoldDB" id="A0A6J1ZGJ9"/>
<dbReference type="PROSITE" id="PS00652">
    <property type="entry name" value="TNFR_NGFR_1"/>
    <property type="match status" value="2"/>
</dbReference>
<dbReference type="GO" id="GO:0016020">
    <property type="term" value="C:membrane"/>
    <property type="evidence" value="ECO:0007669"/>
    <property type="project" value="InterPro"/>
</dbReference>
<dbReference type="GO" id="GO:0006954">
    <property type="term" value="P:inflammatory response"/>
    <property type="evidence" value="ECO:0007669"/>
    <property type="project" value="InterPro"/>
</dbReference>
<feature type="compositionally biased region" description="Low complexity" evidence="6">
    <location>
        <begin position="326"/>
        <end position="337"/>
    </location>
</feature>
<dbReference type="PANTHER" id="PTHR47386:SF1">
    <property type="entry name" value="TUMOR NECROSIS FACTOR RECEPTOR SUPERFAMILY MEMBER 1B"/>
    <property type="match status" value="1"/>
</dbReference>
<feature type="disulfide bond" evidence="5">
    <location>
        <begin position="54"/>
        <end position="67"/>
    </location>
</feature>
<dbReference type="CDD" id="cd10577">
    <property type="entry name" value="TNFRSF1B"/>
    <property type="match status" value="1"/>
</dbReference>
<keyword evidence="11" id="KW-0675">Receptor</keyword>
<reference evidence="10" key="1">
    <citation type="submission" date="2025-05" db="UniProtKB">
        <authorList>
            <consortium name="RefSeq"/>
        </authorList>
    </citation>
    <scope>NUCLEOTIDE SEQUENCE [LARGE SCALE GENOMIC DNA]</scope>
</reference>
<feature type="region of interest" description="Disordered" evidence="6">
    <location>
        <begin position="407"/>
        <end position="463"/>
    </location>
</feature>
<dbReference type="GO" id="GO:0005031">
    <property type="term" value="F:tumor necrosis factor receptor activity"/>
    <property type="evidence" value="ECO:0007669"/>
    <property type="project" value="InterPro"/>
</dbReference>
<protein>
    <submittedName>
        <fullName evidence="11">Tumor necrosis factor receptor superfamily member 1B</fullName>
    </submittedName>
</protein>
<evidence type="ECO:0000256" key="4">
    <source>
        <dbReference type="ARBA" id="ARBA00023180"/>
    </source>
</evidence>
<dbReference type="GO" id="GO:0042129">
    <property type="term" value="P:regulation of T cell proliferation"/>
    <property type="evidence" value="ECO:0007669"/>
    <property type="project" value="TreeGrafter"/>
</dbReference>
<dbReference type="GeneID" id="106988169"/>
<keyword evidence="1 8" id="KW-0732">Signal</keyword>
<dbReference type="InterPro" id="IPR051670">
    <property type="entry name" value="TNF_chemokine_rcpt-like"/>
</dbReference>
<feature type="signal peptide" evidence="8">
    <location>
        <begin position="1"/>
        <end position="22"/>
    </location>
</feature>
<evidence type="ECO:0000256" key="7">
    <source>
        <dbReference type="SAM" id="Phobius"/>
    </source>
</evidence>
<evidence type="ECO:0000256" key="1">
    <source>
        <dbReference type="ARBA" id="ARBA00022729"/>
    </source>
</evidence>
<keyword evidence="4" id="KW-0325">Glycoprotein</keyword>
<evidence type="ECO:0000256" key="3">
    <source>
        <dbReference type="ARBA" id="ARBA00023157"/>
    </source>
</evidence>
<evidence type="ECO:0000259" key="9">
    <source>
        <dbReference type="PROSITE" id="PS50050"/>
    </source>
</evidence>
<feature type="disulfide bond" evidence="5">
    <location>
        <begin position="57"/>
        <end position="75"/>
    </location>
</feature>
<feature type="compositionally biased region" description="Low complexity" evidence="6">
    <location>
        <begin position="357"/>
        <end position="376"/>
    </location>
</feature>
<feature type="repeat" description="TNFR-Cys" evidence="5">
    <location>
        <begin position="77"/>
        <end position="118"/>
    </location>
</feature>
<feature type="compositionally biased region" description="Polar residues" evidence="6">
    <location>
        <begin position="215"/>
        <end position="228"/>
    </location>
</feature>
<dbReference type="InterPro" id="IPR020411">
    <property type="entry name" value="TNFR_1B"/>
</dbReference>
<dbReference type="GO" id="GO:0051044">
    <property type="term" value="P:positive regulation of membrane protein ectodomain proteolysis"/>
    <property type="evidence" value="ECO:0007669"/>
    <property type="project" value="TreeGrafter"/>
</dbReference>
<feature type="disulfide bond" evidence="5">
    <location>
        <begin position="143"/>
        <end position="161"/>
    </location>
</feature>
<dbReference type="Proteomes" id="UP001652583">
    <property type="component" value="Chromosome C1"/>
</dbReference>
<dbReference type="InterPro" id="IPR033996">
    <property type="entry name" value="TNFRSF1B_N"/>
</dbReference>
<dbReference type="GO" id="GO:0002724">
    <property type="term" value="P:regulation of T cell cytokine production"/>
    <property type="evidence" value="ECO:0007669"/>
    <property type="project" value="TreeGrafter"/>
</dbReference>
<proteinExistence type="predicted"/>
<reference evidence="11" key="2">
    <citation type="submission" date="2025-08" db="UniProtKB">
        <authorList>
            <consortium name="RefSeq"/>
        </authorList>
    </citation>
    <scope>IDENTIFICATION</scope>
    <source>
        <tissue evidence="11">Blood</tissue>
    </source>
</reference>
<feature type="chain" id="PRO_5045588856" evidence="8">
    <location>
        <begin position="23"/>
        <end position="463"/>
    </location>
</feature>
<sequence>MAPAALWATLAVGLQLWAAGRAVPAQVALLPYVPEPGSSCQVTEYFDERTQMCCSKCQPGYHAQSLCTETSNTVCARCEDSTYTKLWNWVNECLSCDSRCTSDQVETQACTPEQNRVCTCRPGWYCTLKRQKGCRLCAPLHRCRPGFGVARPGTATSNVVCAPCGPGTFSDTTSSTDACRPHRICGSVAIPGNATMDAVCTSVPPTLRMAPRPAPTSQPASTVSQQVEPTPGPRTAPSTSLLFVMVPTPPAEGLSTGDISLLIGLIVAVTTLGLVIIGLVKCVIMTQKKKKPFCLQGEAKVPHLPADKARSAPGPEQQHLLTTAPSSSSSSLESSGSTADGRAPTGTRLPAPGTEKAAGSGEAWASSSNSEPSSGSHGTQVNVTCIVNVCSVSDHGSQCASQASYTMGDVDASSSGSPDDEQVPFSKEECPFQSQPGAPETLLEIPEEKPLPLGVPDAGMKPS</sequence>
<dbReference type="PANTHER" id="PTHR47386">
    <property type="entry name" value="TUMOR NECROSIS FACTOR RECEPTOR SUPERFAMILY MEMBER 1B"/>
    <property type="match status" value="1"/>
</dbReference>
<keyword evidence="7" id="KW-0812">Transmembrane</keyword>
<keyword evidence="7" id="KW-0472">Membrane</keyword>
<accession>A0A6J1ZGJ9</accession>
<evidence type="ECO:0000256" key="6">
    <source>
        <dbReference type="SAM" id="MobiDB-lite"/>
    </source>
</evidence>
<dbReference type="GO" id="GO:0031643">
    <property type="term" value="P:positive regulation of myelination"/>
    <property type="evidence" value="ECO:0007669"/>
    <property type="project" value="TreeGrafter"/>
</dbReference>
<dbReference type="RefSeq" id="XP_026916183.2">
    <property type="nucleotide sequence ID" value="XM_027060382.2"/>
</dbReference>
<keyword evidence="7" id="KW-1133">Transmembrane helix</keyword>
<keyword evidence="10" id="KW-1185">Reference proteome</keyword>
<gene>
    <name evidence="11" type="primary">TNFRSF1B</name>
</gene>
<feature type="transmembrane region" description="Helical" evidence="7">
    <location>
        <begin position="259"/>
        <end position="280"/>
    </location>
</feature>
<dbReference type="KEGG" id="aju:106988169"/>